<comment type="cofactor">
    <cofactor evidence="10">
        <name>Mg(2+)</name>
        <dbReference type="ChEBI" id="CHEBI:18420"/>
    </cofactor>
    <text evidence="10">Binds 1 Mg(2+) ion per subunit.</text>
</comment>
<feature type="binding site" evidence="10">
    <location>
        <position position="71"/>
    </location>
    <ligand>
        <name>substrate</name>
    </ligand>
</feature>
<comment type="catalytic activity">
    <reaction evidence="10">
        <text>ITP + H2O = IMP + diphosphate + H(+)</text>
        <dbReference type="Rhea" id="RHEA:29399"/>
        <dbReference type="ChEBI" id="CHEBI:15377"/>
        <dbReference type="ChEBI" id="CHEBI:15378"/>
        <dbReference type="ChEBI" id="CHEBI:33019"/>
        <dbReference type="ChEBI" id="CHEBI:58053"/>
        <dbReference type="ChEBI" id="CHEBI:61402"/>
        <dbReference type="EC" id="3.6.1.66"/>
    </reaction>
</comment>
<comment type="similarity">
    <text evidence="1 10 11">Belongs to the HAM1 NTPase family.</text>
</comment>
<dbReference type="OrthoDB" id="9807456at2"/>
<dbReference type="Pfam" id="PF01725">
    <property type="entry name" value="Ham1p_like"/>
    <property type="match status" value="1"/>
</dbReference>
<dbReference type="EMBL" id="AP012029">
    <property type="protein sequence ID" value="BAJ62446.1"/>
    <property type="molecule type" value="Genomic_DNA"/>
</dbReference>
<feature type="binding site" evidence="10">
    <location>
        <position position="176"/>
    </location>
    <ligand>
        <name>substrate</name>
    </ligand>
</feature>
<protein>
    <recommendedName>
        <fullName evidence="10">dITP/XTP pyrophosphatase</fullName>
        <ecNumber evidence="10">3.6.1.66</ecNumber>
    </recommendedName>
    <alternativeName>
        <fullName evidence="10">Non-canonical purine NTP pyrophosphatase</fullName>
    </alternativeName>
    <alternativeName>
        <fullName evidence="10">Non-standard purine NTP pyrophosphatase</fullName>
    </alternativeName>
    <alternativeName>
        <fullName evidence="10">Nucleoside-triphosphate diphosphatase</fullName>
    </alternativeName>
    <alternativeName>
        <fullName evidence="10">Nucleoside-triphosphate pyrophosphatase</fullName>
        <shortName evidence="10">NTPase</shortName>
    </alternativeName>
</protein>
<keyword evidence="4 10" id="KW-0547">Nucleotide-binding</keyword>
<evidence type="ECO:0000256" key="9">
    <source>
        <dbReference type="ARBA" id="ARBA00052017"/>
    </source>
</evidence>
<dbReference type="STRING" id="926569.ANT_04120"/>
<dbReference type="AlphaFoldDB" id="E8N0Q1"/>
<feature type="binding site" evidence="10">
    <location>
        <begin position="8"/>
        <end position="13"/>
    </location>
    <ligand>
        <name>substrate</name>
    </ligand>
</feature>
<dbReference type="InterPro" id="IPR002637">
    <property type="entry name" value="RdgB/HAM1"/>
</dbReference>
<feature type="binding site" evidence="10">
    <location>
        <position position="41"/>
    </location>
    <ligand>
        <name>Mg(2+)</name>
        <dbReference type="ChEBI" id="CHEBI:18420"/>
    </ligand>
</feature>
<keyword evidence="3 10" id="KW-0479">Metal-binding</keyword>
<dbReference type="EC" id="3.6.1.66" evidence="10"/>
<dbReference type="GO" id="GO:0005829">
    <property type="term" value="C:cytosol"/>
    <property type="evidence" value="ECO:0007669"/>
    <property type="project" value="TreeGrafter"/>
</dbReference>
<evidence type="ECO:0000256" key="6">
    <source>
        <dbReference type="ARBA" id="ARBA00022842"/>
    </source>
</evidence>
<comment type="catalytic activity">
    <reaction evidence="8 10">
        <text>dITP + H2O = dIMP + diphosphate + H(+)</text>
        <dbReference type="Rhea" id="RHEA:28342"/>
        <dbReference type="ChEBI" id="CHEBI:15377"/>
        <dbReference type="ChEBI" id="CHEBI:15378"/>
        <dbReference type="ChEBI" id="CHEBI:33019"/>
        <dbReference type="ChEBI" id="CHEBI:61194"/>
        <dbReference type="ChEBI" id="CHEBI:61382"/>
        <dbReference type="EC" id="3.6.1.66"/>
    </reaction>
</comment>
<keyword evidence="6 10" id="KW-0460">Magnesium</keyword>
<dbReference type="GO" id="GO:0017111">
    <property type="term" value="F:ribonucleoside triphosphate phosphatase activity"/>
    <property type="evidence" value="ECO:0007669"/>
    <property type="project" value="InterPro"/>
</dbReference>
<dbReference type="KEGG" id="atm:ANT_04120"/>
<comment type="function">
    <text evidence="10">Pyrophosphatase that catalyzes the hydrolysis of nucleoside triphosphates to their monophosphate derivatives, with a high preference for the non-canonical purine nucleotides XTP (xanthosine triphosphate), dITP (deoxyinosine triphosphate) and ITP. Seems to function as a house-cleaning enzyme that removes non-canonical purine nucleotides from the nucleotide pool, thus preventing their incorporation into DNA/RNA and avoiding chromosomal lesions.</text>
</comment>
<dbReference type="GO" id="GO:0036222">
    <property type="term" value="F:XTP diphosphatase activity"/>
    <property type="evidence" value="ECO:0007669"/>
    <property type="project" value="UniProtKB-UniRule"/>
</dbReference>
<feature type="active site" description="Proton acceptor" evidence="10">
    <location>
        <position position="70"/>
    </location>
</feature>
<dbReference type="PANTHER" id="PTHR11067:SF9">
    <property type="entry name" value="INOSINE TRIPHOSPHATE PYROPHOSPHATASE"/>
    <property type="match status" value="1"/>
</dbReference>
<evidence type="ECO:0000256" key="4">
    <source>
        <dbReference type="ARBA" id="ARBA00022741"/>
    </source>
</evidence>
<reference evidence="12 13" key="1">
    <citation type="submission" date="2010-12" db="EMBL/GenBank/DDBJ databases">
        <title>Whole genome sequence of Anaerolinea thermophila UNI-1.</title>
        <authorList>
            <person name="Narita-Yamada S."/>
            <person name="Kishi E."/>
            <person name="Watanabe Y."/>
            <person name="Takasaki K."/>
            <person name="Ankai A."/>
            <person name="Oguchi A."/>
            <person name="Fukui S."/>
            <person name="Takahashi M."/>
            <person name="Yashiro I."/>
            <person name="Hosoyama A."/>
            <person name="Sekiguchi Y."/>
            <person name="Hanada S."/>
            <person name="Fujita N."/>
        </authorList>
    </citation>
    <scope>NUCLEOTIDE SEQUENCE [LARGE SCALE GENOMIC DNA]</scope>
    <source>
        <strain evidence="13">DSM 14523 / JCM 11388 / NBRC 100420 / UNI-1</strain>
    </source>
</reference>
<dbReference type="Gene3D" id="3.90.950.10">
    <property type="match status" value="1"/>
</dbReference>
<dbReference type="Proteomes" id="UP000008922">
    <property type="component" value="Chromosome"/>
</dbReference>
<gene>
    <name evidence="12" type="ordered locus">ANT_04120</name>
</gene>
<name>E8N0Q1_ANATU</name>
<feature type="binding site" evidence="10">
    <location>
        <begin position="153"/>
        <end position="156"/>
    </location>
    <ligand>
        <name>substrate</name>
    </ligand>
</feature>
<evidence type="ECO:0000256" key="3">
    <source>
        <dbReference type="ARBA" id="ARBA00022723"/>
    </source>
</evidence>
<dbReference type="SUPFAM" id="SSF52972">
    <property type="entry name" value="ITPase-like"/>
    <property type="match status" value="1"/>
</dbReference>
<dbReference type="InterPro" id="IPR020922">
    <property type="entry name" value="dITP/XTP_pyrophosphatase"/>
</dbReference>
<dbReference type="CDD" id="cd00515">
    <property type="entry name" value="HAM1"/>
    <property type="match status" value="1"/>
</dbReference>
<dbReference type="FunFam" id="3.90.950.10:FF:000001">
    <property type="entry name" value="dITP/XTP pyrophosphatase"/>
    <property type="match status" value="1"/>
</dbReference>
<dbReference type="FunCoup" id="E8N0Q1">
    <property type="interactions" value="360"/>
</dbReference>
<evidence type="ECO:0000256" key="10">
    <source>
        <dbReference type="HAMAP-Rule" id="MF_01405"/>
    </source>
</evidence>
<dbReference type="GO" id="GO:0046872">
    <property type="term" value="F:metal ion binding"/>
    <property type="evidence" value="ECO:0007669"/>
    <property type="project" value="UniProtKB-KW"/>
</dbReference>
<accession>E8N0Q1</accession>
<dbReference type="GO" id="GO:0035870">
    <property type="term" value="F:dITP diphosphatase activity"/>
    <property type="evidence" value="ECO:0007669"/>
    <property type="project" value="UniProtKB-UniRule"/>
</dbReference>
<dbReference type="PANTHER" id="PTHR11067">
    <property type="entry name" value="INOSINE TRIPHOSPHATE PYROPHOSPHATASE/HAM1 PROTEIN"/>
    <property type="match status" value="1"/>
</dbReference>
<evidence type="ECO:0000256" key="8">
    <source>
        <dbReference type="ARBA" id="ARBA00051875"/>
    </source>
</evidence>
<feature type="binding site" evidence="10">
    <location>
        <position position="70"/>
    </location>
    <ligand>
        <name>Mg(2+)</name>
        <dbReference type="ChEBI" id="CHEBI:18420"/>
    </ligand>
</feature>
<dbReference type="InParanoid" id="E8N0Q1"/>
<evidence type="ECO:0000256" key="7">
    <source>
        <dbReference type="ARBA" id="ARBA00023080"/>
    </source>
</evidence>
<evidence type="ECO:0000313" key="13">
    <source>
        <dbReference type="Proteomes" id="UP000008922"/>
    </source>
</evidence>
<dbReference type="GO" id="GO:0009146">
    <property type="term" value="P:purine nucleoside triphosphate catabolic process"/>
    <property type="evidence" value="ECO:0007669"/>
    <property type="project" value="UniProtKB-UniRule"/>
</dbReference>
<dbReference type="GO" id="GO:0009117">
    <property type="term" value="P:nucleotide metabolic process"/>
    <property type="evidence" value="ECO:0007669"/>
    <property type="project" value="UniProtKB-KW"/>
</dbReference>
<sequence length="200" mass="21893">MTKLLIASTNRGKLREFQAILAGEPYELFLPADLGIALTVEETGETYRENAGMKARAYAQASGLITLSDDSGLEVQALNGAPGLHSARYAPQKGATDADRRAYLLENLRDKPRPWLARFVCTVAIATPQGEVFFTEGECPGEIIPEERGTHGFGYDPIFLFPERGLTMAELPPEEKNRISHRARAVLAAIPILRQLLAEG</sequence>
<organism evidence="12 13">
    <name type="scientific">Anaerolinea thermophila (strain DSM 14523 / JCM 11388 / NBRC 100420 / UNI-1)</name>
    <dbReference type="NCBI Taxonomy" id="926569"/>
    <lineage>
        <taxon>Bacteria</taxon>
        <taxon>Bacillati</taxon>
        <taxon>Chloroflexota</taxon>
        <taxon>Anaerolineae</taxon>
        <taxon>Anaerolineales</taxon>
        <taxon>Anaerolineaceae</taxon>
        <taxon>Anaerolinea</taxon>
    </lineage>
</organism>
<evidence type="ECO:0000256" key="2">
    <source>
        <dbReference type="ARBA" id="ARBA00011738"/>
    </source>
</evidence>
<dbReference type="NCBIfam" id="TIGR00042">
    <property type="entry name" value="RdgB/HAM1 family non-canonical purine NTP pyrophosphatase"/>
    <property type="match status" value="1"/>
</dbReference>
<dbReference type="HOGENOM" id="CLU_082080_0_2_0"/>
<keyword evidence="13" id="KW-1185">Reference proteome</keyword>
<dbReference type="GO" id="GO:0036220">
    <property type="term" value="F:ITP diphosphatase activity"/>
    <property type="evidence" value="ECO:0007669"/>
    <property type="project" value="UniProtKB-UniRule"/>
</dbReference>
<comment type="catalytic activity">
    <reaction evidence="9 10">
        <text>XTP + H2O = XMP + diphosphate + H(+)</text>
        <dbReference type="Rhea" id="RHEA:28610"/>
        <dbReference type="ChEBI" id="CHEBI:15377"/>
        <dbReference type="ChEBI" id="CHEBI:15378"/>
        <dbReference type="ChEBI" id="CHEBI:33019"/>
        <dbReference type="ChEBI" id="CHEBI:57464"/>
        <dbReference type="ChEBI" id="CHEBI:61314"/>
        <dbReference type="EC" id="3.6.1.66"/>
    </reaction>
</comment>
<dbReference type="HAMAP" id="MF_01405">
    <property type="entry name" value="Non_canon_purine_NTPase"/>
    <property type="match status" value="1"/>
</dbReference>
<keyword evidence="5 10" id="KW-0378">Hydrolase</keyword>
<dbReference type="RefSeq" id="WP_013558842.1">
    <property type="nucleotide sequence ID" value="NC_014960.1"/>
</dbReference>
<proteinExistence type="inferred from homology"/>
<evidence type="ECO:0000256" key="1">
    <source>
        <dbReference type="ARBA" id="ARBA00008023"/>
    </source>
</evidence>
<evidence type="ECO:0000313" key="12">
    <source>
        <dbReference type="EMBL" id="BAJ62446.1"/>
    </source>
</evidence>
<evidence type="ECO:0000256" key="11">
    <source>
        <dbReference type="RuleBase" id="RU003781"/>
    </source>
</evidence>
<dbReference type="eggNOG" id="COG0127">
    <property type="taxonomic scope" value="Bacteria"/>
</dbReference>
<evidence type="ECO:0000256" key="5">
    <source>
        <dbReference type="ARBA" id="ARBA00022801"/>
    </source>
</evidence>
<feature type="binding site" evidence="10">
    <location>
        <begin position="181"/>
        <end position="182"/>
    </location>
    <ligand>
        <name>substrate</name>
    </ligand>
</feature>
<keyword evidence="7 10" id="KW-0546">Nucleotide metabolism</keyword>
<dbReference type="InterPro" id="IPR029001">
    <property type="entry name" value="ITPase-like_fam"/>
</dbReference>
<comment type="subunit">
    <text evidence="2 10">Homodimer.</text>
</comment>
<dbReference type="GO" id="GO:0000166">
    <property type="term" value="F:nucleotide binding"/>
    <property type="evidence" value="ECO:0007669"/>
    <property type="project" value="UniProtKB-KW"/>
</dbReference>